<feature type="region of interest" description="Disordered" evidence="1">
    <location>
        <begin position="1"/>
        <end position="35"/>
    </location>
</feature>
<dbReference type="PANTHER" id="PTHR36856">
    <property type="entry name" value="OS07G0175200 PROTEIN"/>
    <property type="match status" value="1"/>
</dbReference>
<evidence type="ECO:0000313" key="3">
    <source>
        <dbReference type="Proteomes" id="UP000824890"/>
    </source>
</evidence>
<name>A0ABQ8CYX9_BRANA</name>
<keyword evidence="3" id="KW-1185">Reference proteome</keyword>
<organism evidence="2 3">
    <name type="scientific">Brassica napus</name>
    <name type="common">Rape</name>
    <dbReference type="NCBI Taxonomy" id="3708"/>
    <lineage>
        <taxon>Eukaryota</taxon>
        <taxon>Viridiplantae</taxon>
        <taxon>Streptophyta</taxon>
        <taxon>Embryophyta</taxon>
        <taxon>Tracheophyta</taxon>
        <taxon>Spermatophyta</taxon>
        <taxon>Magnoliopsida</taxon>
        <taxon>eudicotyledons</taxon>
        <taxon>Gunneridae</taxon>
        <taxon>Pentapetalae</taxon>
        <taxon>rosids</taxon>
        <taxon>malvids</taxon>
        <taxon>Brassicales</taxon>
        <taxon>Brassicaceae</taxon>
        <taxon>Brassiceae</taxon>
        <taxon>Brassica</taxon>
    </lineage>
</organism>
<dbReference type="PANTHER" id="PTHR36856:SF1">
    <property type="entry name" value="OS07G0175200 PROTEIN"/>
    <property type="match status" value="1"/>
</dbReference>
<gene>
    <name evidence="2" type="ORF">HID58_022221</name>
</gene>
<comment type="caution">
    <text evidence="2">The sequence shown here is derived from an EMBL/GenBank/DDBJ whole genome shotgun (WGS) entry which is preliminary data.</text>
</comment>
<evidence type="ECO:0008006" key="4">
    <source>
        <dbReference type="Google" id="ProtNLM"/>
    </source>
</evidence>
<reference evidence="2 3" key="1">
    <citation type="submission" date="2021-05" db="EMBL/GenBank/DDBJ databases">
        <title>Genome Assembly of Synthetic Allotetraploid Brassica napus Reveals Homoeologous Exchanges between Subgenomes.</title>
        <authorList>
            <person name="Davis J.T."/>
        </authorList>
    </citation>
    <scope>NUCLEOTIDE SEQUENCE [LARGE SCALE GENOMIC DNA]</scope>
    <source>
        <strain evidence="3">cv. Da-Ae</strain>
        <tissue evidence="2">Seedling</tissue>
    </source>
</reference>
<dbReference type="Proteomes" id="UP000824890">
    <property type="component" value="Unassembled WGS sequence"/>
</dbReference>
<dbReference type="EMBL" id="JAGKQM010000006">
    <property type="protein sequence ID" value="KAH0922203.1"/>
    <property type="molecule type" value="Genomic_DNA"/>
</dbReference>
<proteinExistence type="predicted"/>
<protein>
    <recommendedName>
        <fullName evidence="4">CHCH domain-containing protein</fullName>
    </recommendedName>
</protein>
<evidence type="ECO:0000256" key="1">
    <source>
        <dbReference type="SAM" id="MobiDB-lite"/>
    </source>
</evidence>
<evidence type="ECO:0000313" key="2">
    <source>
        <dbReference type="EMBL" id="KAH0922203.1"/>
    </source>
</evidence>
<accession>A0ABQ8CYX9</accession>
<sequence>MMSTTRLESEHDTVGRARRRRWSGGLRQTRRAAAEKRELKTVAGDCNGREAAKLGCHELQSKRVLARCFGRQNTSLRTKTTMEEAKKQENVRAKKIASSCDVEALKKCLEENKGDHSKCQSQVDAFRSSCALPQPKTKP</sequence>